<sequence length="156" mass="16342">MTEADQAALAYLARRDVSMQWRGFLRALLETLGARVDEASRSVLLRSVGAQMAAGMPLQPASTLAELEGRMNDALGAIGWGYVGVALDETDRSLRLTHHAAPAVGATGDEAGRWIAMVLEGLHGAWLGAQQGGGEGGASLRAVRCDPGLVVLRYGS</sequence>
<organism evidence="1 2">
    <name type="scientific">Teichococcus coralli</name>
    <dbReference type="NCBI Taxonomy" id="2545983"/>
    <lineage>
        <taxon>Bacteria</taxon>
        <taxon>Pseudomonadati</taxon>
        <taxon>Pseudomonadota</taxon>
        <taxon>Alphaproteobacteria</taxon>
        <taxon>Acetobacterales</taxon>
        <taxon>Roseomonadaceae</taxon>
        <taxon>Roseomonas</taxon>
    </lineage>
</organism>
<dbReference type="PRINTS" id="PR01442">
    <property type="entry name" value="CELLSNTHASED"/>
</dbReference>
<name>A0A845B851_9PROT</name>
<evidence type="ECO:0008006" key="3">
    <source>
        <dbReference type="Google" id="ProtNLM"/>
    </source>
</evidence>
<accession>A0A845B851</accession>
<dbReference type="Gene3D" id="3.30.70.2590">
    <property type="match status" value="1"/>
</dbReference>
<evidence type="ECO:0000313" key="1">
    <source>
        <dbReference type="EMBL" id="MXP62254.1"/>
    </source>
</evidence>
<protein>
    <recommendedName>
        <fullName evidence="3">Cellulose synthase</fullName>
    </recommendedName>
</protein>
<keyword evidence="2" id="KW-1185">Reference proteome</keyword>
<gene>
    <name evidence="1" type="ORF">E0493_02675</name>
</gene>
<dbReference type="GO" id="GO:0030244">
    <property type="term" value="P:cellulose biosynthetic process"/>
    <property type="evidence" value="ECO:0007669"/>
    <property type="project" value="InterPro"/>
</dbReference>
<evidence type="ECO:0000313" key="2">
    <source>
        <dbReference type="Proteomes" id="UP000460715"/>
    </source>
</evidence>
<dbReference type="AlphaFoldDB" id="A0A845B851"/>
<dbReference type="Proteomes" id="UP000460715">
    <property type="component" value="Unassembled WGS sequence"/>
</dbReference>
<dbReference type="EMBL" id="SNVJ01000002">
    <property type="protein sequence ID" value="MXP62254.1"/>
    <property type="molecule type" value="Genomic_DNA"/>
</dbReference>
<dbReference type="InterPro" id="IPR038470">
    <property type="entry name" value="Cellsynth_D_sf"/>
</dbReference>
<dbReference type="InterPro" id="IPR022798">
    <property type="entry name" value="BcsD_bac"/>
</dbReference>
<proteinExistence type="predicted"/>
<dbReference type="Pfam" id="PF03500">
    <property type="entry name" value="Cellsynth_D"/>
    <property type="match status" value="1"/>
</dbReference>
<reference evidence="1 2" key="1">
    <citation type="submission" date="2019-03" db="EMBL/GenBank/DDBJ databases">
        <title>Roseomonas sp. a novel Roseomonas species isolated from Sea whip Gorgonian.</title>
        <authorList>
            <person name="Li F."/>
            <person name="Pan X."/>
            <person name="Huang S."/>
            <person name="Li Z."/>
            <person name="Meng B."/>
        </authorList>
    </citation>
    <scope>NUCLEOTIDE SEQUENCE [LARGE SCALE GENOMIC DNA]</scope>
    <source>
        <strain evidence="1 2">M0104</strain>
    </source>
</reference>
<comment type="caution">
    <text evidence="1">The sequence shown here is derived from an EMBL/GenBank/DDBJ whole genome shotgun (WGS) entry which is preliminary data.</text>
</comment>
<dbReference type="RefSeq" id="WP_160935375.1">
    <property type="nucleotide sequence ID" value="NZ_SNVJ01000002.1"/>
</dbReference>
<dbReference type="OrthoDB" id="6078279at2"/>